<keyword evidence="1" id="KW-1133">Transmembrane helix</keyword>
<comment type="caution">
    <text evidence="3">The sequence shown here is derived from an EMBL/GenBank/DDBJ whole genome shotgun (WGS) entry which is preliminary data.</text>
</comment>
<keyword evidence="1" id="KW-0472">Membrane</keyword>
<dbReference type="InterPro" id="IPR018704">
    <property type="entry name" value="SecYEG/CpoB_TPR"/>
</dbReference>
<dbReference type="RefSeq" id="WP_120009050.1">
    <property type="nucleotide sequence ID" value="NZ_JALBUU010000004.1"/>
</dbReference>
<feature type="domain" description="Ancillary SecYEG translocon subunit/Cell division coordinator CpoB TPR" evidence="2">
    <location>
        <begin position="23"/>
        <end position="189"/>
    </location>
</feature>
<reference evidence="3 4" key="1">
    <citation type="submission" date="2022-03" db="EMBL/GenBank/DDBJ databases">
        <title>Complete genome analysis of Roseomonas KG 17.1 : a prolific producer of plant growth promoters.</title>
        <authorList>
            <person name="Saadouli I."/>
            <person name="Najjari A."/>
            <person name="Mosbah A."/>
            <person name="Ouzari H.I."/>
        </authorList>
    </citation>
    <scope>NUCLEOTIDE SEQUENCE [LARGE SCALE GENOMIC DNA]</scope>
    <source>
        <strain evidence="3 4">KG17-1</strain>
    </source>
</reference>
<keyword evidence="4" id="KW-1185">Reference proteome</keyword>
<name>A0ABS9W0M1_9PROT</name>
<dbReference type="Proteomes" id="UP001201985">
    <property type="component" value="Unassembled WGS sequence"/>
</dbReference>
<feature type="transmembrane region" description="Helical" evidence="1">
    <location>
        <begin position="21"/>
        <end position="45"/>
    </location>
</feature>
<protein>
    <submittedName>
        <fullName evidence="3">Tetratricopeptide repeat protein</fullName>
    </submittedName>
</protein>
<organism evidence="3 4">
    <name type="scientific">Teichococcus vastitatis</name>
    <dbReference type="NCBI Taxonomy" id="2307076"/>
    <lineage>
        <taxon>Bacteria</taxon>
        <taxon>Pseudomonadati</taxon>
        <taxon>Pseudomonadota</taxon>
        <taxon>Alphaproteobacteria</taxon>
        <taxon>Acetobacterales</taxon>
        <taxon>Roseomonadaceae</taxon>
        <taxon>Roseomonas</taxon>
    </lineage>
</organism>
<sequence length="216" mass="23067">MPDIFDEVQEELRAERARKLGLRYGGMLAGLALLVLAAIGGWQGWRWYQEREATRTAETFLEIHRAAEAPGADLKALGERFATLAADSPDGYRTLARLRAAALKAETGDRAAALALWDQISADGAAPQLYRDLGSVMYVLHGLDTVDPAVLASRIAPLTAPGAAWSASARELQGLVAIRRGDQAEAKRVLEALAADVTAPRGLRDRASRLAAGLGV</sequence>
<dbReference type="Pfam" id="PF09976">
    <property type="entry name" value="TPR_21"/>
    <property type="match status" value="1"/>
</dbReference>
<gene>
    <name evidence="3" type="ORF">MON41_01315</name>
</gene>
<evidence type="ECO:0000313" key="3">
    <source>
        <dbReference type="EMBL" id="MCI0752400.1"/>
    </source>
</evidence>
<dbReference type="EMBL" id="JALBUU010000004">
    <property type="protein sequence ID" value="MCI0752400.1"/>
    <property type="molecule type" value="Genomic_DNA"/>
</dbReference>
<evidence type="ECO:0000259" key="2">
    <source>
        <dbReference type="Pfam" id="PF09976"/>
    </source>
</evidence>
<evidence type="ECO:0000313" key="4">
    <source>
        <dbReference type="Proteomes" id="UP001201985"/>
    </source>
</evidence>
<accession>A0ABS9W0M1</accession>
<proteinExistence type="predicted"/>
<keyword evidence="1" id="KW-0812">Transmembrane</keyword>
<evidence type="ECO:0000256" key="1">
    <source>
        <dbReference type="SAM" id="Phobius"/>
    </source>
</evidence>